<accession>A0A9D3XYW9</accession>
<evidence type="ECO:0000256" key="3">
    <source>
        <dbReference type="ARBA" id="ARBA00022480"/>
    </source>
</evidence>
<protein>
    <recommendedName>
        <fullName evidence="11">Taste receptor type 2 member 40</fullName>
    </recommendedName>
</protein>
<dbReference type="SUPFAM" id="SSF81321">
    <property type="entry name" value="Family A G protein-coupled receptor-like"/>
    <property type="match status" value="1"/>
</dbReference>
<evidence type="ECO:0000256" key="9">
    <source>
        <dbReference type="ARBA" id="ARBA00023170"/>
    </source>
</evidence>
<evidence type="ECO:0000256" key="5">
    <source>
        <dbReference type="ARBA" id="ARBA00022692"/>
    </source>
</evidence>
<evidence type="ECO:0000256" key="13">
    <source>
        <dbReference type="SAM" id="Phobius"/>
    </source>
</evidence>
<evidence type="ECO:0000256" key="12">
    <source>
        <dbReference type="RuleBase" id="RU004423"/>
    </source>
</evidence>
<dbReference type="PANTHER" id="PTHR11394:SF47">
    <property type="entry name" value="TASTE RECEPTOR TYPE 2 MEMBER 40"/>
    <property type="match status" value="1"/>
</dbReference>
<evidence type="ECO:0000256" key="1">
    <source>
        <dbReference type="ARBA" id="ARBA00004141"/>
    </source>
</evidence>
<dbReference type="GO" id="GO:0033038">
    <property type="term" value="F:bitter taste receptor activity"/>
    <property type="evidence" value="ECO:0007669"/>
    <property type="project" value="InterPro"/>
</dbReference>
<feature type="transmembrane region" description="Helical" evidence="13">
    <location>
        <begin position="53"/>
        <end position="72"/>
    </location>
</feature>
<dbReference type="Proteomes" id="UP000827986">
    <property type="component" value="Unassembled WGS sequence"/>
</dbReference>
<evidence type="ECO:0000256" key="10">
    <source>
        <dbReference type="ARBA" id="ARBA00023224"/>
    </source>
</evidence>
<dbReference type="EMBL" id="JAHDVG010000463">
    <property type="protein sequence ID" value="KAH1187735.1"/>
    <property type="molecule type" value="Genomic_DNA"/>
</dbReference>
<sequence length="399" mass="45467">MENKATGFTDPNMEAHMGTIKSIFSFLIPYLFNFVALILTLADIFSTNSSWDVIYTVVMAAYPMGHSMILILGNPKLKQVVVIVRRKMFISFYIIGLIILLTEIIIGMFGNGFIAVIYCIDWVKSRKLFSCDMILTCLAMSRILLQGIFIVHLFIHIFAPGTFYLNQVQISLSFLWFFANTVGLWFIACLGIFYCVKITICNQPFFLRMKQTISVMVPKLLLWSLLVSFVTSIPLIWSDYSLYLCISTGDLFSNSTVENKTWDVSNFYFNLLYGAASFIPLIIFLTTSILLISSLWRHIRNMQCNRTSFWDPSTEAHVSAIKALISCLILYIFYFVAMTVLALPTCLTDSTWTPKITYMVLAAYPSGHSLILILINPKLKQALVRILQIIKCHLKGEIF</sequence>
<keyword evidence="10" id="KW-0807">Transducer</keyword>
<feature type="transmembrane region" description="Helical" evidence="13">
    <location>
        <begin position="132"/>
        <end position="155"/>
    </location>
</feature>
<feature type="transmembrane region" description="Helical" evidence="13">
    <location>
        <begin position="356"/>
        <end position="375"/>
    </location>
</feature>
<dbReference type="PANTHER" id="PTHR11394">
    <property type="entry name" value="TASTE RECEPTOR TYPE 2"/>
    <property type="match status" value="1"/>
</dbReference>
<feature type="transmembrane region" description="Helical" evidence="13">
    <location>
        <begin position="217"/>
        <end position="237"/>
    </location>
</feature>
<evidence type="ECO:0000256" key="6">
    <source>
        <dbReference type="ARBA" id="ARBA00022989"/>
    </source>
</evidence>
<reference evidence="14" key="1">
    <citation type="submission" date="2021-09" db="EMBL/GenBank/DDBJ databases">
        <title>The genome of Mauremys mutica provides insights into the evolution of semi-aquatic lifestyle.</title>
        <authorList>
            <person name="Gong S."/>
            <person name="Gao Y."/>
        </authorList>
    </citation>
    <scope>NUCLEOTIDE SEQUENCE</scope>
    <source>
        <strain evidence="14">MM-2020</strain>
        <tissue evidence="14">Muscle</tissue>
    </source>
</reference>
<dbReference type="GO" id="GO:0016020">
    <property type="term" value="C:membrane"/>
    <property type="evidence" value="ECO:0007669"/>
    <property type="project" value="UniProtKB-SubCell"/>
</dbReference>
<proteinExistence type="inferred from homology"/>
<evidence type="ECO:0000256" key="7">
    <source>
        <dbReference type="ARBA" id="ARBA00023040"/>
    </source>
</evidence>
<dbReference type="Gene3D" id="1.20.1070.10">
    <property type="entry name" value="Rhodopsin 7-helix transmembrane proteins"/>
    <property type="match status" value="1"/>
</dbReference>
<keyword evidence="15" id="KW-1185">Reference proteome</keyword>
<dbReference type="FunFam" id="1.20.1070.10:FF:000055">
    <property type="entry name" value="Taste receptor type 2"/>
    <property type="match status" value="1"/>
</dbReference>
<evidence type="ECO:0000256" key="11">
    <source>
        <dbReference type="ARBA" id="ARBA00044110"/>
    </source>
</evidence>
<feature type="transmembrane region" description="Helical" evidence="13">
    <location>
        <begin position="92"/>
        <end position="120"/>
    </location>
</feature>
<gene>
    <name evidence="14" type="ORF">KIL84_020484</name>
</gene>
<comment type="similarity">
    <text evidence="2 12">Belongs to the G-protein coupled receptor T2R family.</text>
</comment>
<feature type="transmembrane region" description="Helical" evidence="13">
    <location>
        <begin position="323"/>
        <end position="344"/>
    </location>
</feature>
<dbReference type="GO" id="GO:0004930">
    <property type="term" value="F:G protein-coupled receptor activity"/>
    <property type="evidence" value="ECO:0007669"/>
    <property type="project" value="UniProtKB-KW"/>
</dbReference>
<dbReference type="Pfam" id="PF05296">
    <property type="entry name" value="TAS2R"/>
    <property type="match status" value="2"/>
</dbReference>
<dbReference type="CDD" id="cd13950">
    <property type="entry name" value="7tm_TAS2R"/>
    <property type="match status" value="1"/>
</dbReference>
<evidence type="ECO:0000256" key="4">
    <source>
        <dbReference type="ARBA" id="ARBA00022606"/>
    </source>
</evidence>
<evidence type="ECO:0000313" key="15">
    <source>
        <dbReference type="Proteomes" id="UP000827986"/>
    </source>
</evidence>
<feature type="transmembrane region" description="Helical" evidence="13">
    <location>
        <begin position="175"/>
        <end position="196"/>
    </location>
</feature>
<keyword evidence="9" id="KW-0675">Receptor</keyword>
<keyword evidence="5 13" id="KW-0812">Transmembrane</keyword>
<keyword evidence="3" id="KW-0919">Taste</keyword>
<keyword evidence="8 13" id="KW-0472">Membrane</keyword>
<comment type="subcellular location">
    <subcellularLocation>
        <location evidence="1">Membrane</location>
        <topology evidence="1">Multi-pass membrane protein</topology>
    </subcellularLocation>
</comment>
<name>A0A9D3XYW9_9SAUR</name>
<dbReference type="InterPro" id="IPR007960">
    <property type="entry name" value="TAS2R"/>
</dbReference>
<feature type="transmembrane region" description="Helical" evidence="13">
    <location>
        <begin position="20"/>
        <end position="41"/>
    </location>
</feature>
<evidence type="ECO:0000256" key="2">
    <source>
        <dbReference type="ARBA" id="ARBA00007376"/>
    </source>
</evidence>
<keyword evidence="7" id="KW-0297">G-protein coupled receptor</keyword>
<keyword evidence="6 13" id="KW-1133">Transmembrane helix</keyword>
<evidence type="ECO:0000313" key="14">
    <source>
        <dbReference type="EMBL" id="KAH1187735.1"/>
    </source>
</evidence>
<feature type="transmembrane region" description="Helical" evidence="13">
    <location>
        <begin position="271"/>
        <end position="296"/>
    </location>
</feature>
<evidence type="ECO:0000256" key="8">
    <source>
        <dbReference type="ARBA" id="ARBA00023136"/>
    </source>
</evidence>
<organism evidence="14 15">
    <name type="scientific">Mauremys mutica</name>
    <name type="common">yellowpond turtle</name>
    <dbReference type="NCBI Taxonomy" id="74926"/>
    <lineage>
        <taxon>Eukaryota</taxon>
        <taxon>Metazoa</taxon>
        <taxon>Chordata</taxon>
        <taxon>Craniata</taxon>
        <taxon>Vertebrata</taxon>
        <taxon>Euteleostomi</taxon>
        <taxon>Archelosauria</taxon>
        <taxon>Testudinata</taxon>
        <taxon>Testudines</taxon>
        <taxon>Cryptodira</taxon>
        <taxon>Durocryptodira</taxon>
        <taxon>Testudinoidea</taxon>
        <taxon>Geoemydidae</taxon>
        <taxon>Geoemydinae</taxon>
        <taxon>Mauremys</taxon>
    </lineage>
</organism>
<comment type="caution">
    <text evidence="14">The sequence shown here is derived from an EMBL/GenBank/DDBJ whole genome shotgun (WGS) entry which is preliminary data.</text>
</comment>
<dbReference type="AlphaFoldDB" id="A0A9D3XYW9"/>
<keyword evidence="4" id="KW-0716">Sensory transduction</keyword>